<reference evidence="9 10" key="1">
    <citation type="submission" date="2018-03" db="EMBL/GenBank/DDBJ databases">
        <title>Genomic Encyclopedia of Archaeal and Bacterial Type Strains, Phase II (KMG-II): from individual species to whole genera.</title>
        <authorList>
            <person name="Goeker M."/>
        </authorList>
    </citation>
    <scope>NUCLEOTIDE SEQUENCE [LARGE SCALE GENOMIC DNA]</scope>
    <source>
        <strain evidence="9 10">DSM 28354</strain>
    </source>
</reference>
<dbReference type="Gene3D" id="1.10.287.130">
    <property type="match status" value="1"/>
</dbReference>
<dbReference type="GO" id="GO:0016036">
    <property type="term" value="P:cellular response to phosphate starvation"/>
    <property type="evidence" value="ECO:0007669"/>
    <property type="project" value="TreeGrafter"/>
</dbReference>
<evidence type="ECO:0000313" key="9">
    <source>
        <dbReference type="EMBL" id="PRY47241.1"/>
    </source>
</evidence>
<dbReference type="PANTHER" id="PTHR45453">
    <property type="entry name" value="PHOSPHATE REGULON SENSOR PROTEIN PHOR"/>
    <property type="match status" value="1"/>
</dbReference>
<dbReference type="PANTHER" id="PTHR45453:SF1">
    <property type="entry name" value="PHOSPHATE REGULON SENSOR PROTEIN PHOR"/>
    <property type="match status" value="1"/>
</dbReference>
<dbReference type="InterPro" id="IPR005467">
    <property type="entry name" value="His_kinase_dom"/>
</dbReference>
<protein>
    <recommendedName>
        <fullName evidence="2">histidine kinase</fullName>
        <ecNumber evidence="2">2.7.13.3</ecNumber>
    </recommendedName>
</protein>
<dbReference type="InterPro" id="IPR050351">
    <property type="entry name" value="BphY/WalK/GraS-like"/>
</dbReference>
<evidence type="ECO:0000256" key="4">
    <source>
        <dbReference type="ARBA" id="ARBA00022679"/>
    </source>
</evidence>
<evidence type="ECO:0000256" key="7">
    <source>
        <dbReference type="SAM" id="Phobius"/>
    </source>
</evidence>
<keyword evidence="7" id="KW-0812">Transmembrane</keyword>
<comment type="catalytic activity">
    <reaction evidence="1">
        <text>ATP + protein L-histidine = ADP + protein N-phospho-L-histidine.</text>
        <dbReference type="EC" id="2.7.13.3"/>
    </reaction>
</comment>
<evidence type="ECO:0000256" key="5">
    <source>
        <dbReference type="ARBA" id="ARBA00022777"/>
    </source>
</evidence>
<evidence type="ECO:0000259" key="8">
    <source>
        <dbReference type="PROSITE" id="PS50109"/>
    </source>
</evidence>
<dbReference type="PROSITE" id="PS50109">
    <property type="entry name" value="HIS_KIN"/>
    <property type="match status" value="1"/>
</dbReference>
<name>A0A2T0TNN2_9BACT</name>
<dbReference type="Pfam" id="PF00512">
    <property type="entry name" value="HisKA"/>
    <property type="match status" value="1"/>
</dbReference>
<dbReference type="SUPFAM" id="SSF55874">
    <property type="entry name" value="ATPase domain of HSP90 chaperone/DNA topoisomerase II/histidine kinase"/>
    <property type="match status" value="1"/>
</dbReference>
<evidence type="ECO:0000256" key="2">
    <source>
        <dbReference type="ARBA" id="ARBA00012438"/>
    </source>
</evidence>
<dbReference type="Proteomes" id="UP000238375">
    <property type="component" value="Unassembled WGS sequence"/>
</dbReference>
<dbReference type="CDD" id="cd00075">
    <property type="entry name" value="HATPase"/>
    <property type="match status" value="1"/>
</dbReference>
<dbReference type="GO" id="GO:0000155">
    <property type="term" value="F:phosphorelay sensor kinase activity"/>
    <property type="evidence" value="ECO:0007669"/>
    <property type="project" value="InterPro"/>
</dbReference>
<evidence type="ECO:0000256" key="1">
    <source>
        <dbReference type="ARBA" id="ARBA00000085"/>
    </source>
</evidence>
<dbReference type="InterPro" id="IPR004358">
    <property type="entry name" value="Sig_transdc_His_kin-like_C"/>
</dbReference>
<keyword evidence="4" id="KW-0808">Transferase</keyword>
<sequence>MAMKKPVNLILWLMSLCVTGVVGLQLFWNYQNYQRTVATFRHDSNEALRIAVDQEMAQRRRVIIDQTKRWLADTSFIRITCSINKRYGRTVFNINDRYPKVAGSGGMSFSLADFTPKLTRMTPQARQLVIDHIGDNLLHKDLKEGSVYYFTQRLGDSIVVAFQKSRLRLPVLDTLYRQALASRDIQSPFKLNPADTSAAEFLTQPVNASMRRPYKRELVWASLASPSRYFFAHMKWVLLSTLLLIGVCVLCFGYTVKTLLSQHKLAELRKDFINNMTHEFNTPLASIKITTEALKTFAHDPATQQEYLTIIGYQTDKLTELTSRVLQANRQLTTPAQPWQPIDLRTLVNKAIEEMAVRLQYEQAAVRYEPGQTPILVKGEAGSLLTVFVNLLDNALKYAPGGLKLDIQLAVKNRWAEIVFSDKGIGIPTEYRTQIFEPFFRVPQGNVHTVKGYGLGLNQVWQILQQHRGSVLVGANEPVGSQFIVRLPLL</sequence>
<keyword evidence="5" id="KW-0418">Kinase</keyword>
<dbReference type="InterPro" id="IPR036097">
    <property type="entry name" value="HisK_dim/P_sf"/>
</dbReference>
<dbReference type="GO" id="GO:0004721">
    <property type="term" value="F:phosphoprotein phosphatase activity"/>
    <property type="evidence" value="ECO:0007669"/>
    <property type="project" value="TreeGrafter"/>
</dbReference>
<dbReference type="SMART" id="SM00388">
    <property type="entry name" value="HisKA"/>
    <property type="match status" value="1"/>
</dbReference>
<dbReference type="Gene3D" id="3.30.565.10">
    <property type="entry name" value="Histidine kinase-like ATPase, C-terminal domain"/>
    <property type="match status" value="1"/>
</dbReference>
<dbReference type="CDD" id="cd00082">
    <property type="entry name" value="HisKA"/>
    <property type="match status" value="1"/>
</dbReference>
<dbReference type="GO" id="GO:0005886">
    <property type="term" value="C:plasma membrane"/>
    <property type="evidence" value="ECO:0007669"/>
    <property type="project" value="TreeGrafter"/>
</dbReference>
<feature type="transmembrane region" description="Helical" evidence="7">
    <location>
        <begin position="236"/>
        <end position="260"/>
    </location>
</feature>
<comment type="caution">
    <text evidence="9">The sequence shown here is derived from an EMBL/GenBank/DDBJ whole genome shotgun (WGS) entry which is preliminary data.</text>
</comment>
<dbReference type="EC" id="2.7.13.3" evidence="2"/>
<keyword evidence="7" id="KW-1133">Transmembrane helix</keyword>
<feature type="domain" description="Histidine kinase" evidence="8">
    <location>
        <begin position="275"/>
        <end position="490"/>
    </location>
</feature>
<dbReference type="SMART" id="SM00387">
    <property type="entry name" value="HATPase_c"/>
    <property type="match status" value="1"/>
</dbReference>
<dbReference type="AlphaFoldDB" id="A0A2T0TNN2"/>
<dbReference type="InterPro" id="IPR003661">
    <property type="entry name" value="HisK_dim/P_dom"/>
</dbReference>
<accession>A0A2T0TNN2</accession>
<keyword evidence="7" id="KW-0472">Membrane</keyword>
<dbReference type="EMBL" id="PVTE01000001">
    <property type="protein sequence ID" value="PRY47241.1"/>
    <property type="molecule type" value="Genomic_DNA"/>
</dbReference>
<dbReference type="OrthoDB" id="1933776at2"/>
<keyword evidence="10" id="KW-1185">Reference proteome</keyword>
<dbReference type="SUPFAM" id="SSF47384">
    <property type="entry name" value="Homodimeric domain of signal transducing histidine kinase"/>
    <property type="match status" value="1"/>
</dbReference>
<dbReference type="Pfam" id="PF02518">
    <property type="entry name" value="HATPase_c"/>
    <property type="match status" value="1"/>
</dbReference>
<dbReference type="PRINTS" id="PR00344">
    <property type="entry name" value="BCTRLSENSOR"/>
</dbReference>
<gene>
    <name evidence="9" type="ORF">CLV58_101307</name>
</gene>
<evidence type="ECO:0000313" key="10">
    <source>
        <dbReference type="Proteomes" id="UP000238375"/>
    </source>
</evidence>
<keyword evidence="6" id="KW-0902">Two-component regulatory system</keyword>
<organism evidence="9 10">
    <name type="scientific">Spirosoma oryzae</name>
    <dbReference type="NCBI Taxonomy" id="1469603"/>
    <lineage>
        <taxon>Bacteria</taxon>
        <taxon>Pseudomonadati</taxon>
        <taxon>Bacteroidota</taxon>
        <taxon>Cytophagia</taxon>
        <taxon>Cytophagales</taxon>
        <taxon>Cytophagaceae</taxon>
        <taxon>Spirosoma</taxon>
    </lineage>
</organism>
<evidence type="ECO:0000256" key="3">
    <source>
        <dbReference type="ARBA" id="ARBA00022553"/>
    </source>
</evidence>
<dbReference type="InterPro" id="IPR003594">
    <property type="entry name" value="HATPase_dom"/>
</dbReference>
<keyword evidence="3" id="KW-0597">Phosphoprotein</keyword>
<proteinExistence type="predicted"/>
<dbReference type="InterPro" id="IPR036890">
    <property type="entry name" value="HATPase_C_sf"/>
</dbReference>
<evidence type="ECO:0000256" key="6">
    <source>
        <dbReference type="ARBA" id="ARBA00023012"/>
    </source>
</evidence>